<dbReference type="PANTHER" id="PTHR43130:SF15">
    <property type="entry name" value="THIJ_PFPI FAMILY PROTEIN (AFU_ORTHOLOGUE AFUA_5G14240)"/>
    <property type="match status" value="1"/>
</dbReference>
<dbReference type="InterPro" id="IPR029062">
    <property type="entry name" value="Class_I_gatase-like"/>
</dbReference>
<dbReference type="PANTHER" id="PTHR43130">
    <property type="entry name" value="ARAC-FAMILY TRANSCRIPTIONAL REGULATOR"/>
    <property type="match status" value="1"/>
</dbReference>
<dbReference type="InterPro" id="IPR052158">
    <property type="entry name" value="INH-QAR"/>
</dbReference>
<dbReference type="CDD" id="cd03139">
    <property type="entry name" value="GATase1_PfpI_2"/>
    <property type="match status" value="1"/>
</dbReference>
<organism evidence="2">
    <name type="scientific">Ruegeria sp. PrR005</name>
    <dbReference type="NCBI Taxonomy" id="2706882"/>
    <lineage>
        <taxon>Bacteria</taxon>
        <taxon>Pseudomonadati</taxon>
        <taxon>Pseudomonadota</taxon>
        <taxon>Alphaproteobacteria</taxon>
        <taxon>Rhodobacterales</taxon>
        <taxon>Roseobacteraceae</taxon>
        <taxon>Ruegeria</taxon>
    </lineage>
</organism>
<evidence type="ECO:0000313" key="2">
    <source>
        <dbReference type="EMBL" id="NDW47052.1"/>
    </source>
</evidence>
<name>A0A6B2NSF7_9RHOB</name>
<sequence length="201" mass="21679">MRKLAAVLFEGFEMLDYFGPLEMFAMFPDQIEILAVAQHAAPVRASGGPAVMPDRVFADGADYDLLLVPGGRGTRREVDNPALLNWLCAASARAELVTSVCTGSALLARAGLLDGRAATTNKLAFDWVASQSDKVEWRTSARWVADGRFLTSSGVSAGIDMSLDVLARLLGPEAADKAAHWAEYVANRDAENDPFARMDKM</sequence>
<dbReference type="RefSeq" id="WP_164132068.1">
    <property type="nucleotide sequence ID" value="NZ_JAAGOX010000053.1"/>
</dbReference>
<dbReference type="InterPro" id="IPR002818">
    <property type="entry name" value="DJ-1/PfpI"/>
</dbReference>
<gene>
    <name evidence="2" type="ORF">G0P99_19070</name>
</gene>
<reference evidence="2" key="1">
    <citation type="submission" date="2020-02" db="EMBL/GenBank/DDBJ databases">
        <title>Delineation of the pyrene-degrading pathway in Roseobacter clade bacteria by genomic analysis.</title>
        <authorList>
            <person name="Zhou H."/>
            <person name="Wang H."/>
        </authorList>
    </citation>
    <scope>NUCLEOTIDE SEQUENCE</scope>
    <source>
        <strain evidence="2">PrR005</strain>
    </source>
</reference>
<proteinExistence type="predicted"/>
<dbReference type="Pfam" id="PF01965">
    <property type="entry name" value="DJ-1_PfpI"/>
    <property type="match status" value="1"/>
</dbReference>
<dbReference type="Gene3D" id="3.40.50.880">
    <property type="match status" value="1"/>
</dbReference>
<dbReference type="EMBL" id="JAAGOX010000053">
    <property type="protein sequence ID" value="NDW47052.1"/>
    <property type="molecule type" value="Genomic_DNA"/>
</dbReference>
<dbReference type="AlphaFoldDB" id="A0A6B2NSF7"/>
<dbReference type="SUPFAM" id="SSF52317">
    <property type="entry name" value="Class I glutamine amidotransferase-like"/>
    <property type="match status" value="1"/>
</dbReference>
<comment type="caution">
    <text evidence="2">The sequence shown here is derived from an EMBL/GenBank/DDBJ whole genome shotgun (WGS) entry which is preliminary data.</text>
</comment>
<evidence type="ECO:0000259" key="1">
    <source>
        <dbReference type="Pfam" id="PF01965"/>
    </source>
</evidence>
<protein>
    <submittedName>
        <fullName evidence="2">DJ-1/PfpI family protein</fullName>
    </submittedName>
</protein>
<accession>A0A6B2NSF7</accession>
<feature type="domain" description="DJ-1/PfpI" evidence="1">
    <location>
        <begin position="3"/>
        <end position="167"/>
    </location>
</feature>